<dbReference type="Gene3D" id="1.20.144.10">
    <property type="entry name" value="Phosphatidic acid phosphatase type 2/haloperoxidase"/>
    <property type="match status" value="1"/>
</dbReference>
<sequence>MDAAITHWINGFAGLSHLVDLFMIAITQIGVPLIVLGAVLQWWSRDNRRHLRHAAICAGLAFLLGLAINQGVLLFVHRLRPYDAGLTQLLIAKSADWSFPSDHATASMSVAMAFALQGLPRRALAFGALALLVCLSRIYVGTHYVTDVLGGASTGVIAAIVVRALYRENSKLDRFATGIL</sequence>
<keyword evidence="4" id="KW-1185">Reference proteome</keyword>
<accession>A0ABT7F6G1</accession>
<dbReference type="InterPro" id="IPR036938">
    <property type="entry name" value="PAP2/HPO_sf"/>
</dbReference>
<keyword evidence="1" id="KW-0812">Transmembrane</keyword>
<proteinExistence type="predicted"/>
<dbReference type="Proteomes" id="UP001243757">
    <property type="component" value="Unassembled WGS sequence"/>
</dbReference>
<keyword evidence="1" id="KW-1133">Transmembrane helix</keyword>
<dbReference type="EMBL" id="JASNJD010000022">
    <property type="protein sequence ID" value="MDK3020197.1"/>
    <property type="molecule type" value="Genomic_DNA"/>
</dbReference>
<name>A0ABT7F6G1_9RHOB</name>
<gene>
    <name evidence="3" type="ORF">QO033_21150</name>
</gene>
<evidence type="ECO:0000259" key="2">
    <source>
        <dbReference type="SMART" id="SM00014"/>
    </source>
</evidence>
<evidence type="ECO:0000256" key="1">
    <source>
        <dbReference type="SAM" id="Phobius"/>
    </source>
</evidence>
<feature type="transmembrane region" description="Helical" evidence="1">
    <location>
        <begin position="55"/>
        <end position="77"/>
    </location>
</feature>
<evidence type="ECO:0000313" key="3">
    <source>
        <dbReference type="EMBL" id="MDK3020197.1"/>
    </source>
</evidence>
<dbReference type="Pfam" id="PF01569">
    <property type="entry name" value="PAP2"/>
    <property type="match status" value="1"/>
</dbReference>
<organism evidence="3 4">
    <name type="scientific">Pseudodonghicola flavimaris</name>
    <dbReference type="NCBI Taxonomy" id="3050036"/>
    <lineage>
        <taxon>Bacteria</taxon>
        <taxon>Pseudomonadati</taxon>
        <taxon>Pseudomonadota</taxon>
        <taxon>Alphaproteobacteria</taxon>
        <taxon>Rhodobacterales</taxon>
        <taxon>Paracoccaceae</taxon>
        <taxon>Pseudodonghicola</taxon>
    </lineage>
</organism>
<dbReference type="PANTHER" id="PTHR14969:SF13">
    <property type="entry name" value="AT30094P"/>
    <property type="match status" value="1"/>
</dbReference>
<dbReference type="SMART" id="SM00014">
    <property type="entry name" value="acidPPc"/>
    <property type="match status" value="1"/>
</dbReference>
<evidence type="ECO:0000313" key="4">
    <source>
        <dbReference type="Proteomes" id="UP001243757"/>
    </source>
</evidence>
<protein>
    <submittedName>
        <fullName evidence="3">Phosphatase PAP2 family protein</fullName>
    </submittedName>
</protein>
<feature type="transmembrane region" description="Helical" evidence="1">
    <location>
        <begin position="21"/>
        <end position="43"/>
    </location>
</feature>
<keyword evidence="1" id="KW-0472">Membrane</keyword>
<feature type="transmembrane region" description="Helical" evidence="1">
    <location>
        <begin position="123"/>
        <end position="142"/>
    </location>
</feature>
<reference evidence="3 4" key="1">
    <citation type="submission" date="2023-05" db="EMBL/GenBank/DDBJ databases">
        <title>Pseudodonghicola sp. nov.</title>
        <authorList>
            <person name="Huang J."/>
        </authorList>
    </citation>
    <scope>NUCLEOTIDE SEQUENCE [LARGE SCALE GENOMIC DNA]</scope>
    <source>
        <strain evidence="3 4">IC7</strain>
    </source>
</reference>
<dbReference type="PANTHER" id="PTHR14969">
    <property type="entry name" value="SPHINGOSINE-1-PHOSPHATE PHOSPHOHYDROLASE"/>
    <property type="match status" value="1"/>
</dbReference>
<dbReference type="InterPro" id="IPR000326">
    <property type="entry name" value="PAP2/HPO"/>
</dbReference>
<feature type="domain" description="Phosphatidic acid phosphatase type 2/haloperoxidase" evidence="2">
    <location>
        <begin position="55"/>
        <end position="163"/>
    </location>
</feature>
<comment type="caution">
    <text evidence="3">The sequence shown here is derived from an EMBL/GenBank/DDBJ whole genome shotgun (WGS) entry which is preliminary data.</text>
</comment>
<feature type="transmembrane region" description="Helical" evidence="1">
    <location>
        <begin position="148"/>
        <end position="166"/>
    </location>
</feature>
<dbReference type="RefSeq" id="WP_284482889.1">
    <property type="nucleotide sequence ID" value="NZ_JASNJD010000022.1"/>
</dbReference>
<dbReference type="SUPFAM" id="SSF48317">
    <property type="entry name" value="Acid phosphatase/Vanadium-dependent haloperoxidase"/>
    <property type="match status" value="1"/>
</dbReference>